<evidence type="ECO:0000313" key="8">
    <source>
        <dbReference type="Proteomes" id="UP000007434"/>
    </source>
</evidence>
<dbReference type="GO" id="GO:0006310">
    <property type="term" value="P:DNA recombination"/>
    <property type="evidence" value="ECO:0007669"/>
    <property type="project" value="UniProtKB-KW"/>
</dbReference>
<dbReference type="NCBIfam" id="TIGR01766">
    <property type="entry name" value="IS200/IS605 family accessory protein TnpB-like domain"/>
    <property type="match status" value="1"/>
</dbReference>
<dbReference type="NCBIfam" id="NF040570">
    <property type="entry name" value="guided_TnpB"/>
    <property type="match status" value="1"/>
</dbReference>
<evidence type="ECO:0000256" key="3">
    <source>
        <dbReference type="ARBA" id="ARBA00023125"/>
    </source>
</evidence>
<accession>E4RN39</accession>
<dbReference type="Pfam" id="PF01385">
    <property type="entry name" value="OrfB_IS605"/>
    <property type="match status" value="1"/>
</dbReference>
<dbReference type="AlphaFoldDB" id="E4RN39"/>
<gene>
    <name evidence="7" type="ordered locus">Halsa_0809</name>
</gene>
<dbReference type="Proteomes" id="UP000007434">
    <property type="component" value="Chromosome"/>
</dbReference>
<keyword evidence="8" id="KW-1185">Reference proteome</keyword>
<dbReference type="OrthoDB" id="442799at2"/>
<feature type="domain" description="Cas12f1-like TNB" evidence="6">
    <location>
        <begin position="316"/>
        <end position="385"/>
    </location>
</feature>
<evidence type="ECO:0000259" key="5">
    <source>
        <dbReference type="Pfam" id="PF01385"/>
    </source>
</evidence>
<dbReference type="STRING" id="656519.Halsa_0809"/>
<dbReference type="KEGG" id="has:Halsa_0809"/>
<dbReference type="RefSeq" id="WP_013405347.1">
    <property type="nucleotide sequence ID" value="NC_014654.1"/>
</dbReference>
<name>E4RN39_HALHG</name>
<reference evidence="7 8" key="1">
    <citation type="submission" date="2010-11" db="EMBL/GenBank/DDBJ databases">
        <title>Complete sequence of Halanaerobium sp. sapolanicus.</title>
        <authorList>
            <consortium name="US DOE Joint Genome Institute"/>
            <person name="Lucas S."/>
            <person name="Copeland A."/>
            <person name="Lapidus A."/>
            <person name="Cheng J.-F."/>
            <person name="Bruce D."/>
            <person name="Goodwin L."/>
            <person name="Pitluck S."/>
            <person name="Davenport K."/>
            <person name="Detter J.C."/>
            <person name="Han C."/>
            <person name="Tapia R."/>
            <person name="Land M."/>
            <person name="Hauser L."/>
            <person name="Jeffries C."/>
            <person name="Kyrpides N."/>
            <person name="Ivanova N."/>
            <person name="Mikhailova N."/>
            <person name="Begemann M.B."/>
            <person name="Mormile M.R."/>
            <person name="Wall J.D."/>
            <person name="Elias D.A."/>
            <person name="Woyke T."/>
        </authorList>
    </citation>
    <scope>NUCLEOTIDE SEQUENCE [LARGE SCALE GENOMIC DNA]</scope>
    <source>
        <strain evidence="8">sapolanicus</strain>
    </source>
</reference>
<sequence>MRLSFKFKPKLSHKQLVIINELAWHISKLYNTVNYEVKNNKDIKAVYTELETRYKNNWHNDYLHSHNRQQALKQLAQDWKSFFNSLKDYKKNPQKYKGQPGSPNFKHMNSNPCEIIFTNLAVRIKDNKLLLSLSKKIQSKYNVKALNFELPEAVQSIIDLDAGQQIKIKQDRISKRWYLLIIYKVEEIKENNNPNIMAIDLGLDNLATLTFKNNSECYIINGKTIKSKNSYFNKEIARLQSIRMRQLATSKIRDTKRIKYLRLKRRNYIRDYLHKASCKIVDLAIENQVETIVIGDIKNIKKCSKLKSFVQIPIQRLKKLIEYKAKLKGIKVVEIDESYTSGCSSVDLEKINKSNYDKSRRITRGLFKTNEGLLINADQNGSFNILRKYHNDKCILRPIKEARDNGFVDNPSRLRVS</sequence>
<dbReference type="Pfam" id="PF07282">
    <property type="entry name" value="Cas12f1-like_TNB"/>
    <property type="match status" value="1"/>
</dbReference>
<reference evidence="7 8" key="2">
    <citation type="journal article" date="2011" name="J. Bacteriol.">
        <title>Complete Genome Sequence of the Haloalkaliphilic, Hydrogen Producing Halanaerobium hydrogenoformans.</title>
        <authorList>
            <person name="Brown S.D."/>
            <person name="Begemann M.B."/>
            <person name="Mormile M.R."/>
            <person name="Wall J.D."/>
            <person name="Han C.S."/>
            <person name="Goodwin L.A."/>
            <person name="Pitluck S."/>
            <person name="Land M.L."/>
            <person name="Hauser L.J."/>
            <person name="Elias D.A."/>
        </authorList>
    </citation>
    <scope>NUCLEOTIDE SEQUENCE [LARGE SCALE GENOMIC DNA]</scope>
    <source>
        <strain evidence="8">sapolanicus</strain>
    </source>
</reference>
<dbReference type="InterPro" id="IPR001959">
    <property type="entry name" value="Transposase"/>
</dbReference>
<comment type="similarity">
    <text evidence="1">In the C-terminal section; belongs to the transposase 35 family.</text>
</comment>
<keyword evidence="2" id="KW-0815">Transposition</keyword>
<protein>
    <submittedName>
        <fullName evidence="7">Transposase, IS605 OrfB family</fullName>
    </submittedName>
</protein>
<evidence type="ECO:0000313" key="7">
    <source>
        <dbReference type="EMBL" id="ADQ14256.1"/>
    </source>
</evidence>
<proteinExistence type="inferred from homology"/>
<organism evidence="7 8">
    <name type="scientific">Halanaerobium hydrogeniformans</name>
    <name type="common">Halanaerobium sp. (strain sapolanicus)</name>
    <dbReference type="NCBI Taxonomy" id="656519"/>
    <lineage>
        <taxon>Bacteria</taxon>
        <taxon>Bacillati</taxon>
        <taxon>Bacillota</taxon>
        <taxon>Clostridia</taxon>
        <taxon>Halanaerobiales</taxon>
        <taxon>Halanaerobiaceae</taxon>
        <taxon>Halanaerobium</taxon>
    </lineage>
</organism>
<keyword evidence="3" id="KW-0238">DNA-binding</keyword>
<dbReference type="EMBL" id="CP002304">
    <property type="protein sequence ID" value="ADQ14256.1"/>
    <property type="molecule type" value="Genomic_DNA"/>
</dbReference>
<evidence type="ECO:0000256" key="2">
    <source>
        <dbReference type="ARBA" id="ARBA00022578"/>
    </source>
</evidence>
<evidence type="ECO:0000256" key="1">
    <source>
        <dbReference type="ARBA" id="ARBA00008761"/>
    </source>
</evidence>
<feature type="domain" description="Probable transposase IS891/IS1136/IS1341" evidence="5">
    <location>
        <begin position="182"/>
        <end position="300"/>
    </location>
</feature>
<dbReference type="InterPro" id="IPR010095">
    <property type="entry name" value="Cas12f1-like_TNB"/>
</dbReference>
<evidence type="ECO:0000259" key="6">
    <source>
        <dbReference type="Pfam" id="PF07282"/>
    </source>
</evidence>
<evidence type="ECO:0000256" key="4">
    <source>
        <dbReference type="ARBA" id="ARBA00023172"/>
    </source>
</evidence>
<dbReference type="HOGENOM" id="CLU_032903_16_0_9"/>
<dbReference type="eggNOG" id="COG0675">
    <property type="taxonomic scope" value="Bacteria"/>
</dbReference>
<keyword evidence="4" id="KW-0233">DNA recombination</keyword>
<dbReference type="GO" id="GO:0032196">
    <property type="term" value="P:transposition"/>
    <property type="evidence" value="ECO:0007669"/>
    <property type="project" value="UniProtKB-KW"/>
</dbReference>
<dbReference type="GO" id="GO:0003677">
    <property type="term" value="F:DNA binding"/>
    <property type="evidence" value="ECO:0007669"/>
    <property type="project" value="UniProtKB-KW"/>
</dbReference>